<dbReference type="EMBL" id="QTTN01000038">
    <property type="protein sequence ID" value="REE68131.1"/>
    <property type="molecule type" value="Genomic_DNA"/>
</dbReference>
<keyword evidence="2" id="KW-1185">Reference proteome</keyword>
<reference evidence="1 2" key="1">
    <citation type="submission" date="2018-08" db="EMBL/GenBank/DDBJ databases">
        <title>Genomic Encyclopedia of Type Strains, Phase III (KMG-III): the genomes of soil and plant-associated and newly described type strains.</title>
        <authorList>
            <person name="Whitman W."/>
        </authorList>
    </citation>
    <scope>NUCLEOTIDE SEQUENCE [LARGE SCALE GENOMIC DNA]</scope>
    <source>
        <strain evidence="1 2">CGMCC 1.10966</strain>
    </source>
</reference>
<sequence length="149" mass="17124">NAAPTFQTPLRCFLTNDLDWKPSAKKYFHRCLTSMICSNGFNLKGRSICNTLLGNVMYVRVLLQQLNFILTKMSSITHNNLHPRFRSQLLIKTQNPQDGHFFQSVHLAGHSSELLRVSFYLKERNKQINTGLMRLSKIVTVTHLYVISG</sequence>
<evidence type="ECO:0000313" key="2">
    <source>
        <dbReference type="Proteomes" id="UP000256304"/>
    </source>
</evidence>
<gene>
    <name evidence="1" type="ORF">A8990_13860</name>
</gene>
<comment type="caution">
    <text evidence="1">The sequence shown here is derived from an EMBL/GenBank/DDBJ whole genome shotgun (WGS) entry which is preliminary data.</text>
</comment>
<evidence type="ECO:0000313" key="1">
    <source>
        <dbReference type="EMBL" id="REE68131.1"/>
    </source>
</evidence>
<dbReference type="Proteomes" id="UP000256304">
    <property type="component" value="Unassembled WGS sequence"/>
</dbReference>
<protein>
    <submittedName>
        <fullName evidence="1">Uncharacterized protein</fullName>
    </submittedName>
</protein>
<accession>A0A3D9R1G3</accession>
<feature type="non-terminal residue" evidence="1">
    <location>
        <position position="1"/>
    </location>
</feature>
<organism evidence="1 2">
    <name type="scientific">Paenibacillus taihuensis</name>
    <dbReference type="NCBI Taxonomy" id="1156355"/>
    <lineage>
        <taxon>Bacteria</taxon>
        <taxon>Bacillati</taxon>
        <taxon>Bacillota</taxon>
        <taxon>Bacilli</taxon>
        <taxon>Bacillales</taxon>
        <taxon>Paenibacillaceae</taxon>
        <taxon>Paenibacillus</taxon>
    </lineage>
</organism>
<name>A0A3D9R1G3_9BACL</name>
<proteinExistence type="predicted"/>
<dbReference type="AlphaFoldDB" id="A0A3D9R1G3"/>